<evidence type="ECO:0000313" key="2">
    <source>
        <dbReference type="Proteomes" id="UP000887565"/>
    </source>
</evidence>
<evidence type="ECO:0000256" key="1">
    <source>
        <dbReference type="SAM" id="MobiDB-lite"/>
    </source>
</evidence>
<proteinExistence type="predicted"/>
<evidence type="ECO:0000313" key="3">
    <source>
        <dbReference type="WBParaSite" id="nRc.2.0.1.t37871-RA"/>
    </source>
</evidence>
<dbReference type="AlphaFoldDB" id="A0A915KIP6"/>
<keyword evidence="2" id="KW-1185">Reference proteome</keyword>
<protein>
    <submittedName>
        <fullName evidence="3">Uncharacterized protein</fullName>
    </submittedName>
</protein>
<feature type="region of interest" description="Disordered" evidence="1">
    <location>
        <begin position="38"/>
        <end position="76"/>
    </location>
</feature>
<accession>A0A915KIP6</accession>
<organism evidence="2 3">
    <name type="scientific">Romanomermis culicivorax</name>
    <name type="common">Nematode worm</name>
    <dbReference type="NCBI Taxonomy" id="13658"/>
    <lineage>
        <taxon>Eukaryota</taxon>
        <taxon>Metazoa</taxon>
        <taxon>Ecdysozoa</taxon>
        <taxon>Nematoda</taxon>
        <taxon>Enoplea</taxon>
        <taxon>Dorylaimia</taxon>
        <taxon>Mermithida</taxon>
        <taxon>Mermithoidea</taxon>
        <taxon>Mermithidae</taxon>
        <taxon>Romanomermis</taxon>
    </lineage>
</organism>
<dbReference type="Proteomes" id="UP000887565">
    <property type="component" value="Unplaced"/>
</dbReference>
<dbReference type="WBParaSite" id="nRc.2.0.1.t37871-RA">
    <property type="protein sequence ID" value="nRc.2.0.1.t37871-RA"/>
    <property type="gene ID" value="nRc.2.0.1.g37871"/>
</dbReference>
<name>A0A915KIP6_ROMCU</name>
<feature type="compositionally biased region" description="Basic and acidic residues" evidence="1">
    <location>
        <begin position="38"/>
        <end position="68"/>
    </location>
</feature>
<reference evidence="3" key="1">
    <citation type="submission" date="2022-11" db="UniProtKB">
        <authorList>
            <consortium name="WormBaseParasite"/>
        </authorList>
    </citation>
    <scope>IDENTIFICATION</scope>
</reference>
<sequence>MVFKQSLESRSMWEMGTSTGRLAGEWAGLRAMEEYYRAKPDPNKKLQEKKLEKEDMYATRKEKKDNRQELSASSNIASDYLRGCPITDALEEHGKEMEKRTS</sequence>